<name>A0A4Y2VU61_ARAVE</name>
<dbReference type="Proteomes" id="UP000499080">
    <property type="component" value="Unassembled WGS sequence"/>
</dbReference>
<evidence type="ECO:0000313" key="2">
    <source>
        <dbReference type="Proteomes" id="UP000499080"/>
    </source>
</evidence>
<accession>A0A4Y2VU61</accession>
<protein>
    <submittedName>
        <fullName evidence="1">Uncharacterized protein</fullName>
    </submittedName>
</protein>
<evidence type="ECO:0000313" key="1">
    <source>
        <dbReference type="EMBL" id="GBO27816.1"/>
    </source>
</evidence>
<gene>
    <name evidence="1" type="ORF">AVEN_43408_1</name>
</gene>
<sequence>MVPSGSVAGTLPLGHRGHNERFSKYPDVPNDLMSEYPFRALYKPSRPNLPYWFYGINRPDRLRAPYKLSCPSLPYFVYDKNRPGCLRALYKPSRPSLPYWVYGINSPNRLRALCKPSSPSLPVG</sequence>
<dbReference type="EMBL" id="BGPR01050863">
    <property type="protein sequence ID" value="GBO27816.1"/>
    <property type="molecule type" value="Genomic_DNA"/>
</dbReference>
<reference evidence="1 2" key="1">
    <citation type="journal article" date="2019" name="Sci. Rep.">
        <title>Orb-weaving spider Araneus ventricosus genome elucidates the spidroin gene catalogue.</title>
        <authorList>
            <person name="Kono N."/>
            <person name="Nakamura H."/>
            <person name="Ohtoshi R."/>
            <person name="Moran D.A.P."/>
            <person name="Shinohara A."/>
            <person name="Yoshida Y."/>
            <person name="Fujiwara M."/>
            <person name="Mori M."/>
            <person name="Tomita M."/>
            <person name="Arakawa K."/>
        </authorList>
    </citation>
    <scope>NUCLEOTIDE SEQUENCE [LARGE SCALE GENOMIC DNA]</scope>
</reference>
<proteinExistence type="predicted"/>
<comment type="caution">
    <text evidence="1">The sequence shown here is derived from an EMBL/GenBank/DDBJ whole genome shotgun (WGS) entry which is preliminary data.</text>
</comment>
<dbReference type="AlphaFoldDB" id="A0A4Y2VU61"/>
<organism evidence="1 2">
    <name type="scientific">Araneus ventricosus</name>
    <name type="common">Orbweaver spider</name>
    <name type="synonym">Epeira ventricosa</name>
    <dbReference type="NCBI Taxonomy" id="182803"/>
    <lineage>
        <taxon>Eukaryota</taxon>
        <taxon>Metazoa</taxon>
        <taxon>Ecdysozoa</taxon>
        <taxon>Arthropoda</taxon>
        <taxon>Chelicerata</taxon>
        <taxon>Arachnida</taxon>
        <taxon>Araneae</taxon>
        <taxon>Araneomorphae</taxon>
        <taxon>Entelegynae</taxon>
        <taxon>Araneoidea</taxon>
        <taxon>Araneidae</taxon>
        <taxon>Araneus</taxon>
    </lineage>
</organism>
<keyword evidence="2" id="KW-1185">Reference proteome</keyword>